<evidence type="ECO:0000313" key="2">
    <source>
        <dbReference type="EnsemblPlants" id="cds.evm.model.08.1394"/>
    </source>
</evidence>
<dbReference type="Pfam" id="PF14111">
    <property type="entry name" value="DUF4283"/>
    <property type="match status" value="1"/>
</dbReference>
<dbReference type="EnsemblPlants" id="evm.model.08.1394">
    <property type="protein sequence ID" value="cds.evm.model.08.1394"/>
    <property type="gene ID" value="evm.TU.08.1394"/>
</dbReference>
<dbReference type="InterPro" id="IPR001878">
    <property type="entry name" value="Znf_CCHC"/>
</dbReference>
<evidence type="ECO:0000259" key="1">
    <source>
        <dbReference type="SMART" id="SM00343"/>
    </source>
</evidence>
<feature type="domain" description="CCHC-type" evidence="1">
    <location>
        <begin position="132"/>
        <end position="148"/>
    </location>
</feature>
<keyword evidence="3" id="KW-1185">Reference proteome</keyword>
<accession>A0A803Q8J3</accession>
<dbReference type="SMART" id="SM00343">
    <property type="entry name" value="ZnF_C2HC"/>
    <property type="match status" value="1"/>
</dbReference>
<dbReference type="Gene3D" id="3.60.10.10">
    <property type="entry name" value="Endonuclease/exonuclease/phosphatase"/>
    <property type="match status" value="1"/>
</dbReference>
<name>A0A803Q8J3_CANSA</name>
<reference evidence="2" key="1">
    <citation type="submission" date="2018-11" db="EMBL/GenBank/DDBJ databases">
        <authorList>
            <person name="Grassa J C."/>
        </authorList>
    </citation>
    <scope>NUCLEOTIDE SEQUENCE [LARGE SCALE GENOMIC DNA]</scope>
</reference>
<dbReference type="Gramene" id="evm.model.08.1394">
    <property type="protein sequence ID" value="cds.evm.model.08.1394"/>
    <property type="gene ID" value="evm.TU.08.1394"/>
</dbReference>
<proteinExistence type="predicted"/>
<dbReference type="AlphaFoldDB" id="A0A803Q8J3"/>
<dbReference type="GO" id="GO:0003676">
    <property type="term" value="F:nucleic acid binding"/>
    <property type="evidence" value="ECO:0007669"/>
    <property type="project" value="InterPro"/>
</dbReference>
<dbReference type="Proteomes" id="UP000596661">
    <property type="component" value="Chromosome 8"/>
</dbReference>
<protein>
    <recommendedName>
        <fullName evidence="1">CCHC-type domain-containing protein</fullName>
    </recommendedName>
</protein>
<dbReference type="InterPro" id="IPR036691">
    <property type="entry name" value="Endo/exonu/phosph_ase_sf"/>
</dbReference>
<dbReference type="InterPro" id="IPR025558">
    <property type="entry name" value="DUF4283"/>
</dbReference>
<dbReference type="EMBL" id="UZAU01000709">
    <property type="status" value="NOT_ANNOTATED_CDS"/>
    <property type="molecule type" value="Genomic_DNA"/>
</dbReference>
<organism evidence="2 3">
    <name type="scientific">Cannabis sativa</name>
    <name type="common">Hemp</name>
    <name type="synonym">Marijuana</name>
    <dbReference type="NCBI Taxonomy" id="3483"/>
    <lineage>
        <taxon>Eukaryota</taxon>
        <taxon>Viridiplantae</taxon>
        <taxon>Streptophyta</taxon>
        <taxon>Embryophyta</taxon>
        <taxon>Tracheophyta</taxon>
        <taxon>Spermatophyta</taxon>
        <taxon>Magnoliopsida</taxon>
        <taxon>eudicotyledons</taxon>
        <taxon>Gunneridae</taxon>
        <taxon>Pentapetalae</taxon>
        <taxon>rosids</taxon>
        <taxon>fabids</taxon>
        <taxon>Rosales</taxon>
        <taxon>Cannabaceae</taxon>
        <taxon>Cannabis</taxon>
    </lineage>
</organism>
<evidence type="ECO:0000313" key="3">
    <source>
        <dbReference type="Proteomes" id="UP000596661"/>
    </source>
</evidence>
<sequence>MVEIAEIGKLGHEVAIQDSASGNEIPIEDRSTGSWAQNEHTSYHALKLTYMEPMIKNGIKIAQVDINEVQEQAACWNLAIICMIARMAKGLTMVRFNDEATKDQVLENGVIQFDRKPVIVRPWTTDMNTVKLCKNCQGFGHISADCRKGVAELKRKEGDVGKKKSTEQGLPHKNKIGIVALVETKLRGEKVRNMMDNKFLNWEYFSSPTIEGRILILWRRQYVKVIVIAETPQLVHCFVKMAGLQHAFCVTFVYGFNTIEERKTLCSNLSILKHPVKPWVLLGDFNSVFNFGDRIGGNPITQTELVDPNNWFA</sequence>
<dbReference type="Pfam" id="PF00098">
    <property type="entry name" value="zf-CCHC"/>
    <property type="match status" value="1"/>
</dbReference>
<dbReference type="SUPFAM" id="SSF56219">
    <property type="entry name" value="DNase I-like"/>
    <property type="match status" value="1"/>
</dbReference>
<dbReference type="GO" id="GO:0008270">
    <property type="term" value="F:zinc ion binding"/>
    <property type="evidence" value="ECO:0007669"/>
    <property type="project" value="InterPro"/>
</dbReference>
<reference evidence="2" key="2">
    <citation type="submission" date="2021-03" db="UniProtKB">
        <authorList>
            <consortium name="EnsemblPlants"/>
        </authorList>
    </citation>
    <scope>IDENTIFICATION</scope>
</reference>